<dbReference type="EMBL" id="JBIGHW010000005">
    <property type="protein sequence ID" value="MFG6441217.1"/>
    <property type="molecule type" value="Genomic_DNA"/>
</dbReference>
<organism evidence="2 3">
    <name type="scientific">Pelomonas margarita</name>
    <dbReference type="NCBI Taxonomy" id="3299031"/>
    <lineage>
        <taxon>Bacteria</taxon>
        <taxon>Pseudomonadati</taxon>
        <taxon>Pseudomonadota</taxon>
        <taxon>Betaproteobacteria</taxon>
        <taxon>Burkholderiales</taxon>
        <taxon>Sphaerotilaceae</taxon>
        <taxon>Roseateles</taxon>
    </lineage>
</organism>
<dbReference type="InterPro" id="IPR012373">
    <property type="entry name" value="Ferrdict_sens_TM"/>
</dbReference>
<gene>
    <name evidence="2" type="ORF">ACG0Z3_11060</name>
</gene>
<dbReference type="Pfam" id="PF04773">
    <property type="entry name" value="FecR"/>
    <property type="match status" value="1"/>
</dbReference>
<dbReference type="Gene3D" id="2.60.120.1440">
    <property type="match status" value="1"/>
</dbReference>
<evidence type="ECO:0000313" key="2">
    <source>
        <dbReference type="EMBL" id="MFG6441217.1"/>
    </source>
</evidence>
<dbReference type="PANTHER" id="PTHR30273">
    <property type="entry name" value="PERIPLASMIC SIGNAL SENSOR AND SIGMA FACTOR ACTIVATOR FECR-RELATED"/>
    <property type="match status" value="1"/>
</dbReference>
<evidence type="ECO:0000259" key="1">
    <source>
        <dbReference type="Pfam" id="PF04773"/>
    </source>
</evidence>
<dbReference type="PANTHER" id="PTHR30273:SF2">
    <property type="entry name" value="PROTEIN FECR"/>
    <property type="match status" value="1"/>
</dbReference>
<dbReference type="Proteomes" id="UP001606301">
    <property type="component" value="Unassembled WGS sequence"/>
</dbReference>
<proteinExistence type="predicted"/>
<comment type="caution">
    <text evidence="2">The sequence shown here is derived from an EMBL/GenBank/DDBJ whole genome shotgun (WGS) entry which is preliminary data.</text>
</comment>
<keyword evidence="3" id="KW-1185">Reference proteome</keyword>
<protein>
    <submittedName>
        <fullName evidence="2">FecR family protein</fullName>
    </submittedName>
</protein>
<name>A0ABW7FIQ2_9BURK</name>
<sequence length="234" mass="25215">MAGGGVAGWMAWRCTELPLLAAHWTADHRAASGELATRVLSDGSRIWLAPGAAVTLHFDAQTRCLQLLAGQLFVDTAPDAHRRFIVDTPQGRLRALGTRFHVRLLADERATLAVYDGAVELRAAGSAATTVVQAGQQRHFDAQALDGATPADPNGRAWIRGILLAQDMALGDVLAELARYRPGHLAVAPEVAGLRVHGSFPLTNTDRALAMLAGILPIRLHQPLPWWTSIEPRR</sequence>
<feature type="domain" description="FecR protein" evidence="1">
    <location>
        <begin position="27"/>
        <end position="120"/>
    </location>
</feature>
<evidence type="ECO:0000313" key="3">
    <source>
        <dbReference type="Proteomes" id="UP001606301"/>
    </source>
</evidence>
<dbReference type="RefSeq" id="WP_394397784.1">
    <property type="nucleotide sequence ID" value="NZ_JBIGHW010000005.1"/>
</dbReference>
<reference evidence="2 3" key="1">
    <citation type="submission" date="2024-08" db="EMBL/GenBank/DDBJ databases">
        <authorList>
            <person name="Lu H."/>
        </authorList>
    </citation>
    <scope>NUCLEOTIDE SEQUENCE [LARGE SCALE GENOMIC DNA]</scope>
    <source>
        <strain evidence="2 3">LKC17W</strain>
    </source>
</reference>
<accession>A0ABW7FIQ2</accession>
<dbReference type="InterPro" id="IPR006860">
    <property type="entry name" value="FecR"/>
</dbReference>